<gene>
    <name evidence="1" type="ORF">HPB50_021552</name>
</gene>
<evidence type="ECO:0000313" key="2">
    <source>
        <dbReference type="Proteomes" id="UP000821845"/>
    </source>
</evidence>
<organism evidence="1 2">
    <name type="scientific">Hyalomma asiaticum</name>
    <name type="common">Tick</name>
    <dbReference type="NCBI Taxonomy" id="266040"/>
    <lineage>
        <taxon>Eukaryota</taxon>
        <taxon>Metazoa</taxon>
        <taxon>Ecdysozoa</taxon>
        <taxon>Arthropoda</taxon>
        <taxon>Chelicerata</taxon>
        <taxon>Arachnida</taxon>
        <taxon>Acari</taxon>
        <taxon>Parasitiformes</taxon>
        <taxon>Ixodida</taxon>
        <taxon>Ixodoidea</taxon>
        <taxon>Ixodidae</taxon>
        <taxon>Hyalomminae</taxon>
        <taxon>Hyalomma</taxon>
    </lineage>
</organism>
<name>A0ACB7S8F1_HYAAI</name>
<protein>
    <submittedName>
        <fullName evidence="1">Uncharacterized protein</fullName>
    </submittedName>
</protein>
<reference evidence="1" key="1">
    <citation type="submission" date="2020-05" db="EMBL/GenBank/DDBJ databases">
        <title>Large-scale comparative analyses of tick genomes elucidate their genetic diversity and vector capacities.</title>
        <authorList>
            <person name="Jia N."/>
            <person name="Wang J."/>
            <person name="Shi W."/>
            <person name="Du L."/>
            <person name="Sun Y."/>
            <person name="Zhan W."/>
            <person name="Jiang J."/>
            <person name="Wang Q."/>
            <person name="Zhang B."/>
            <person name="Ji P."/>
            <person name="Sakyi L.B."/>
            <person name="Cui X."/>
            <person name="Yuan T."/>
            <person name="Jiang B."/>
            <person name="Yang W."/>
            <person name="Lam T.T.-Y."/>
            <person name="Chang Q."/>
            <person name="Ding S."/>
            <person name="Wang X."/>
            <person name="Zhu J."/>
            <person name="Ruan X."/>
            <person name="Zhao L."/>
            <person name="Wei J."/>
            <person name="Que T."/>
            <person name="Du C."/>
            <person name="Cheng J."/>
            <person name="Dai P."/>
            <person name="Han X."/>
            <person name="Huang E."/>
            <person name="Gao Y."/>
            <person name="Liu J."/>
            <person name="Shao H."/>
            <person name="Ye R."/>
            <person name="Li L."/>
            <person name="Wei W."/>
            <person name="Wang X."/>
            <person name="Wang C."/>
            <person name="Yang T."/>
            <person name="Huo Q."/>
            <person name="Li W."/>
            <person name="Guo W."/>
            <person name="Chen H."/>
            <person name="Zhou L."/>
            <person name="Ni X."/>
            <person name="Tian J."/>
            <person name="Zhou Y."/>
            <person name="Sheng Y."/>
            <person name="Liu T."/>
            <person name="Pan Y."/>
            <person name="Xia L."/>
            <person name="Li J."/>
            <person name="Zhao F."/>
            <person name="Cao W."/>
        </authorList>
    </citation>
    <scope>NUCLEOTIDE SEQUENCE</scope>
    <source>
        <strain evidence="1">Hyas-2018</strain>
    </source>
</reference>
<accession>A0ACB7S8F1</accession>
<sequence length="272" mass="30122">MAAPPGIELKEKESGPARAIIRGIRNRNATLFVDAAEYHCKTAFAVAVVDGGGNAITTATIRTNSVSVAEEAAIALALQVATTPATIYSDSRMAVRAFSAGTVSSLAARIVRAIRNSPRWAVDHNISWFPAHMEGLSMFNPDIAAHTLARECTNRAKIEEATEDGLSLERDPLTTYHEITNHYRLGRRLYPLPNARLNRAQGVTLWRLQTGIYPSPRSYHRIEPYFPPGCPKCGLESCNLQHMLWKCPANARERLNDEESWSDEVEEDCQYG</sequence>
<proteinExistence type="predicted"/>
<dbReference type="Proteomes" id="UP000821845">
    <property type="component" value="Chromosome 5"/>
</dbReference>
<dbReference type="EMBL" id="CM023485">
    <property type="protein sequence ID" value="KAH6931028.1"/>
    <property type="molecule type" value="Genomic_DNA"/>
</dbReference>
<evidence type="ECO:0000313" key="1">
    <source>
        <dbReference type="EMBL" id="KAH6931028.1"/>
    </source>
</evidence>
<comment type="caution">
    <text evidence="1">The sequence shown here is derived from an EMBL/GenBank/DDBJ whole genome shotgun (WGS) entry which is preliminary data.</text>
</comment>
<keyword evidence="2" id="KW-1185">Reference proteome</keyword>